<organism evidence="1 2">
    <name type="scientific">Oldenlandia corymbosa var. corymbosa</name>
    <dbReference type="NCBI Taxonomy" id="529605"/>
    <lineage>
        <taxon>Eukaryota</taxon>
        <taxon>Viridiplantae</taxon>
        <taxon>Streptophyta</taxon>
        <taxon>Embryophyta</taxon>
        <taxon>Tracheophyta</taxon>
        <taxon>Spermatophyta</taxon>
        <taxon>Magnoliopsida</taxon>
        <taxon>eudicotyledons</taxon>
        <taxon>Gunneridae</taxon>
        <taxon>Pentapetalae</taxon>
        <taxon>asterids</taxon>
        <taxon>lamiids</taxon>
        <taxon>Gentianales</taxon>
        <taxon>Rubiaceae</taxon>
        <taxon>Rubioideae</taxon>
        <taxon>Spermacoceae</taxon>
        <taxon>Hedyotis-Oldenlandia complex</taxon>
        <taxon>Oldenlandia</taxon>
    </lineage>
</organism>
<dbReference type="EMBL" id="OX459119">
    <property type="protein sequence ID" value="CAI9092787.1"/>
    <property type="molecule type" value="Genomic_DNA"/>
</dbReference>
<dbReference type="PANTHER" id="PTHR31293">
    <property type="entry name" value="RNI-LIKE SUPERFAMILY PROTEIN"/>
    <property type="match status" value="1"/>
</dbReference>
<dbReference type="AlphaFoldDB" id="A0AAV1CDH7"/>
<dbReference type="PANTHER" id="PTHR31293:SF12">
    <property type="entry name" value="RNI-LIKE SUPERFAMILY PROTEIN"/>
    <property type="match status" value="1"/>
</dbReference>
<reference evidence="1" key="1">
    <citation type="submission" date="2023-03" db="EMBL/GenBank/DDBJ databases">
        <authorList>
            <person name="Julca I."/>
        </authorList>
    </citation>
    <scope>NUCLEOTIDE SEQUENCE</scope>
</reference>
<sequence length="233" mass="26928">MVQCSADRKQSLVDRISFLPTDILIQQLLPLLTLKEAAATSILSKQWTGLWMYRARLDLDGHNILQKQSDLITTSAWYVDWVNELVKVQKAPVIDEFRVCFELDKTFQEDIDKWIAYALSKRVQTLELDFLRSCMEKEFDGLIASLVFNVHYCALVSLKIHKFFHMVLNVVLENNPMLVDVSVVGWLVRHIPPLLSSCLSRLEVLAIHVRSRDVREEKDLVQVPQLSSLKQLH</sequence>
<dbReference type="InterPro" id="IPR055294">
    <property type="entry name" value="FBL60-like"/>
</dbReference>
<evidence type="ECO:0000313" key="2">
    <source>
        <dbReference type="Proteomes" id="UP001161247"/>
    </source>
</evidence>
<keyword evidence="2" id="KW-1185">Reference proteome</keyword>
<protein>
    <submittedName>
        <fullName evidence="1">OLC1v1028120C1</fullName>
    </submittedName>
</protein>
<proteinExistence type="predicted"/>
<dbReference type="Proteomes" id="UP001161247">
    <property type="component" value="Chromosome 2"/>
</dbReference>
<accession>A0AAV1CDH7</accession>
<name>A0AAV1CDH7_OLDCO</name>
<gene>
    <name evidence="1" type="ORF">OLC1_LOCUS4364</name>
</gene>
<evidence type="ECO:0000313" key="1">
    <source>
        <dbReference type="EMBL" id="CAI9092787.1"/>
    </source>
</evidence>